<proteinExistence type="predicted"/>
<dbReference type="InterPro" id="IPR011992">
    <property type="entry name" value="EF-hand-dom_pair"/>
</dbReference>
<dbReference type="SMART" id="SM00054">
    <property type="entry name" value="EFh"/>
    <property type="match status" value="3"/>
</dbReference>
<feature type="non-terminal residue" evidence="4">
    <location>
        <position position="1"/>
    </location>
</feature>
<keyword evidence="1" id="KW-0677">Repeat</keyword>
<feature type="non-terminal residue" evidence="4">
    <location>
        <position position="208"/>
    </location>
</feature>
<dbReference type="AlphaFoldDB" id="A0A4Y1QMI7"/>
<feature type="domain" description="EF-hand" evidence="3">
    <location>
        <begin position="110"/>
        <end position="145"/>
    </location>
</feature>
<dbReference type="FunFam" id="1.10.238.10:FF:000298">
    <property type="entry name" value="Calcium-binding protein CP1"/>
    <property type="match status" value="1"/>
</dbReference>
<evidence type="ECO:0000256" key="2">
    <source>
        <dbReference type="ARBA" id="ARBA00022837"/>
    </source>
</evidence>
<dbReference type="EMBL" id="AP019297">
    <property type="protein sequence ID" value="BBG93053.1"/>
    <property type="molecule type" value="Genomic_DNA"/>
</dbReference>
<dbReference type="CDD" id="cd00051">
    <property type="entry name" value="EFh"/>
    <property type="match status" value="2"/>
</dbReference>
<evidence type="ECO:0000256" key="1">
    <source>
        <dbReference type="ARBA" id="ARBA00022737"/>
    </source>
</evidence>
<dbReference type="PROSITE" id="PS00018">
    <property type="entry name" value="EF_HAND_1"/>
    <property type="match status" value="3"/>
</dbReference>
<evidence type="ECO:0000259" key="3">
    <source>
        <dbReference type="PROSITE" id="PS50222"/>
    </source>
</evidence>
<feature type="domain" description="EF-hand" evidence="3">
    <location>
        <begin position="73"/>
        <end position="108"/>
    </location>
</feature>
<dbReference type="PANTHER" id="PTHR23050">
    <property type="entry name" value="CALCIUM BINDING PROTEIN"/>
    <property type="match status" value="1"/>
</dbReference>
<organism evidence="4">
    <name type="scientific">Prunus dulcis</name>
    <name type="common">Almond</name>
    <name type="synonym">Amygdalus dulcis</name>
    <dbReference type="NCBI Taxonomy" id="3755"/>
    <lineage>
        <taxon>Eukaryota</taxon>
        <taxon>Viridiplantae</taxon>
        <taxon>Streptophyta</taxon>
        <taxon>Embryophyta</taxon>
        <taxon>Tracheophyta</taxon>
        <taxon>Spermatophyta</taxon>
        <taxon>Magnoliopsida</taxon>
        <taxon>eudicotyledons</taxon>
        <taxon>Gunneridae</taxon>
        <taxon>Pentapetalae</taxon>
        <taxon>rosids</taxon>
        <taxon>fabids</taxon>
        <taxon>Rosales</taxon>
        <taxon>Rosaceae</taxon>
        <taxon>Amygdaloideae</taxon>
        <taxon>Amygdaleae</taxon>
        <taxon>Prunus</taxon>
    </lineage>
</organism>
<evidence type="ECO:0000313" key="4">
    <source>
        <dbReference type="EMBL" id="BBG93053.1"/>
    </source>
</evidence>
<dbReference type="InterPro" id="IPR002048">
    <property type="entry name" value="EF_hand_dom"/>
</dbReference>
<feature type="domain" description="EF-hand" evidence="3">
    <location>
        <begin position="36"/>
        <end position="71"/>
    </location>
</feature>
<accession>A0A4Y1QMI7</accession>
<dbReference type="Pfam" id="PF00036">
    <property type="entry name" value="EF-hand_1"/>
    <property type="match status" value="1"/>
</dbReference>
<gene>
    <name evidence="4" type="ORF">Prudu_000953</name>
</gene>
<keyword evidence="2" id="KW-0106">Calcium</keyword>
<dbReference type="GO" id="GO:0005509">
    <property type="term" value="F:calcium ion binding"/>
    <property type="evidence" value="ECO:0007669"/>
    <property type="project" value="InterPro"/>
</dbReference>
<reference evidence="4" key="1">
    <citation type="journal article" date="2019" name="Science">
        <title>Mutation of a bHLH transcription factor allowed almond domestication.</title>
        <authorList>
            <person name="Sanchez-Perez R."/>
            <person name="Pavan S."/>
            <person name="Mazzeo R."/>
            <person name="Moldovan C."/>
            <person name="Aiese Cigliano R."/>
            <person name="Del Cueto J."/>
            <person name="Ricciardi F."/>
            <person name="Lotti C."/>
            <person name="Ricciardi L."/>
            <person name="Dicenta F."/>
            <person name="Lopez-Marques R.L."/>
            <person name="Lindberg Moller B."/>
        </authorList>
    </citation>
    <scope>NUCLEOTIDE SEQUENCE</scope>
</reference>
<sequence length="208" mass="22354">STTRFFFSKHQPHAAISITMCPSGRTLCAETATTTTMTSDFRPAFDALDSDRDGKISKDDLRAFYAGFSSSGADENLIGSMMSVADSNKDGFVQYDEFERVLGGGGGARSSGGVMEDAFKVMDKDGDGKLGHEDLKSYMSAAGFAATDEDIKAMIILGGGDDNQGVKTLQLARVELEGGFYFIFPRQSEMAPDKEGESSLLIPVFPFK</sequence>
<dbReference type="Gene3D" id="1.10.238.10">
    <property type="entry name" value="EF-hand"/>
    <property type="match status" value="2"/>
</dbReference>
<protein>
    <submittedName>
        <fullName evidence="4">Ca2+-binding protein 1</fullName>
    </submittedName>
</protein>
<name>A0A4Y1QMI7_PRUDU</name>
<dbReference type="PROSITE" id="PS50222">
    <property type="entry name" value="EF_HAND_2"/>
    <property type="match status" value="3"/>
</dbReference>
<dbReference type="InterPro" id="IPR018247">
    <property type="entry name" value="EF_Hand_1_Ca_BS"/>
</dbReference>
<dbReference type="Pfam" id="PF13499">
    <property type="entry name" value="EF-hand_7"/>
    <property type="match status" value="1"/>
</dbReference>
<dbReference type="SUPFAM" id="SSF47473">
    <property type="entry name" value="EF-hand"/>
    <property type="match status" value="1"/>
</dbReference>
<dbReference type="InterPro" id="IPR050145">
    <property type="entry name" value="Centrin_CML-like"/>
</dbReference>